<dbReference type="OrthoDB" id="5545891at2759"/>
<name>A0A8H7RH57_9FUNG</name>
<protein>
    <submittedName>
        <fullName evidence="2">Uncharacterized protein</fullName>
    </submittedName>
</protein>
<feature type="compositionally biased region" description="Polar residues" evidence="1">
    <location>
        <begin position="174"/>
        <end position="188"/>
    </location>
</feature>
<gene>
    <name evidence="2" type="ORF">INT45_010941</name>
</gene>
<reference evidence="2 3" key="1">
    <citation type="submission" date="2020-12" db="EMBL/GenBank/DDBJ databases">
        <title>Metabolic potential, ecology and presence of endohyphal bacteria is reflected in genomic diversity of Mucoromycotina.</title>
        <authorList>
            <person name="Muszewska A."/>
            <person name="Okrasinska A."/>
            <person name="Steczkiewicz K."/>
            <person name="Drgas O."/>
            <person name="Orlowska M."/>
            <person name="Perlinska-Lenart U."/>
            <person name="Aleksandrzak-Piekarczyk T."/>
            <person name="Szatraj K."/>
            <person name="Zielenkiewicz U."/>
            <person name="Pilsyk S."/>
            <person name="Malc E."/>
            <person name="Mieczkowski P."/>
            <person name="Kruszewska J.S."/>
            <person name="Biernat P."/>
            <person name="Pawlowska J."/>
        </authorList>
    </citation>
    <scope>NUCLEOTIDE SEQUENCE [LARGE SCALE GENOMIC DNA]</scope>
    <source>
        <strain evidence="2 3">CBS 142.35</strain>
    </source>
</reference>
<comment type="caution">
    <text evidence="2">The sequence shown here is derived from an EMBL/GenBank/DDBJ whole genome shotgun (WGS) entry which is preliminary data.</text>
</comment>
<evidence type="ECO:0000313" key="3">
    <source>
        <dbReference type="Proteomes" id="UP000646827"/>
    </source>
</evidence>
<dbReference type="AlphaFoldDB" id="A0A8H7RH57"/>
<evidence type="ECO:0000313" key="2">
    <source>
        <dbReference type="EMBL" id="KAG2210430.1"/>
    </source>
</evidence>
<evidence type="ECO:0000256" key="1">
    <source>
        <dbReference type="SAM" id="MobiDB-lite"/>
    </source>
</evidence>
<dbReference type="Proteomes" id="UP000646827">
    <property type="component" value="Unassembled WGS sequence"/>
</dbReference>
<sequence>MNNDDVAPEWAHARLQQLHAVEQQFATTATLHQDPNVTVRNPGADFTPTEQTLVQYPFIQENFFNVDNFFLIVPRIRSTIMIPLRSIRAYKTFGLVLFQTLHGNLDDTTIRQQSSNFAQAMHELLSDLALYITTLHTDNLYKGLPNHIEAPGSHFQKHDQDKQYTNHSQRHSAENTNYHSSSSHSMVNNGGLRPLQQSQQQDFHPRQSHKRSN</sequence>
<accession>A0A8H7RH57</accession>
<keyword evidence="3" id="KW-1185">Reference proteome</keyword>
<feature type="region of interest" description="Disordered" evidence="1">
    <location>
        <begin position="151"/>
        <end position="213"/>
    </location>
</feature>
<dbReference type="EMBL" id="JAEPRB010000920">
    <property type="protein sequence ID" value="KAG2210430.1"/>
    <property type="molecule type" value="Genomic_DNA"/>
</dbReference>
<organism evidence="2 3">
    <name type="scientific">Circinella minor</name>
    <dbReference type="NCBI Taxonomy" id="1195481"/>
    <lineage>
        <taxon>Eukaryota</taxon>
        <taxon>Fungi</taxon>
        <taxon>Fungi incertae sedis</taxon>
        <taxon>Mucoromycota</taxon>
        <taxon>Mucoromycotina</taxon>
        <taxon>Mucoromycetes</taxon>
        <taxon>Mucorales</taxon>
        <taxon>Lichtheimiaceae</taxon>
        <taxon>Circinella</taxon>
    </lineage>
</organism>
<proteinExistence type="predicted"/>